<dbReference type="Gene3D" id="1.20.1260.10">
    <property type="match status" value="1"/>
</dbReference>
<name>A0ABV5I5Y1_9ACTN</name>
<dbReference type="Pfam" id="PF13628">
    <property type="entry name" value="DUF4142"/>
    <property type="match status" value="1"/>
</dbReference>
<dbReference type="EMBL" id="JBHMEI010000001">
    <property type="protein sequence ID" value="MFB9199732.1"/>
    <property type="molecule type" value="Genomic_DNA"/>
</dbReference>
<proteinExistence type="predicted"/>
<keyword evidence="1" id="KW-0732">Signal</keyword>
<dbReference type="PANTHER" id="PTHR38593">
    <property type="entry name" value="BLR2558 PROTEIN"/>
    <property type="match status" value="1"/>
</dbReference>
<dbReference type="InterPro" id="IPR012347">
    <property type="entry name" value="Ferritin-like"/>
</dbReference>
<accession>A0ABV5I5Y1</accession>
<organism evidence="3 4">
    <name type="scientific">Nonomuraea spiralis</name>
    <dbReference type="NCBI Taxonomy" id="46182"/>
    <lineage>
        <taxon>Bacteria</taxon>
        <taxon>Bacillati</taxon>
        <taxon>Actinomycetota</taxon>
        <taxon>Actinomycetes</taxon>
        <taxon>Streptosporangiales</taxon>
        <taxon>Streptosporangiaceae</taxon>
        <taxon>Nonomuraea</taxon>
    </lineage>
</organism>
<evidence type="ECO:0000313" key="4">
    <source>
        <dbReference type="Proteomes" id="UP001589647"/>
    </source>
</evidence>
<evidence type="ECO:0000256" key="1">
    <source>
        <dbReference type="SAM" id="SignalP"/>
    </source>
</evidence>
<protein>
    <submittedName>
        <fullName evidence="3">DUF4142 domain-containing protein</fullName>
    </submittedName>
</protein>
<dbReference type="InterPro" id="IPR025419">
    <property type="entry name" value="DUF4142"/>
</dbReference>
<dbReference type="PANTHER" id="PTHR38593:SF1">
    <property type="entry name" value="BLR2558 PROTEIN"/>
    <property type="match status" value="1"/>
</dbReference>
<feature type="domain" description="DUF4142" evidence="2">
    <location>
        <begin position="57"/>
        <end position="191"/>
    </location>
</feature>
<evidence type="ECO:0000259" key="2">
    <source>
        <dbReference type="Pfam" id="PF13628"/>
    </source>
</evidence>
<keyword evidence="4" id="KW-1185">Reference proteome</keyword>
<gene>
    <name evidence="3" type="ORF">ACFFV7_00895</name>
</gene>
<dbReference type="RefSeq" id="WP_189645423.1">
    <property type="nucleotide sequence ID" value="NZ_BMRC01000001.1"/>
</dbReference>
<sequence>MRTARSHLAPAGIAAVLALTVSATAPAAAEAATTVRPVAAPGAAAAPSVQASHASARDRAYLRQAHRGNLAEIAAGKAALRRSHDKDVREIAWGLIRDHRKLDARLREVAQRLRVDLPDAPAAEQRDDLDAVLARRSGHRFDRAWLRLQADAHEQTLTLIRRELRHGHSGSVRNLARDGAPVVRHHLDEVRAELTRHAR</sequence>
<feature type="chain" id="PRO_5046240346" evidence="1">
    <location>
        <begin position="28"/>
        <end position="199"/>
    </location>
</feature>
<reference evidence="3 4" key="1">
    <citation type="submission" date="2024-09" db="EMBL/GenBank/DDBJ databases">
        <authorList>
            <person name="Sun Q."/>
            <person name="Mori K."/>
        </authorList>
    </citation>
    <scope>NUCLEOTIDE SEQUENCE [LARGE SCALE GENOMIC DNA]</scope>
    <source>
        <strain evidence="3 4">CCM 3426</strain>
    </source>
</reference>
<comment type="caution">
    <text evidence="3">The sequence shown here is derived from an EMBL/GenBank/DDBJ whole genome shotgun (WGS) entry which is preliminary data.</text>
</comment>
<feature type="signal peptide" evidence="1">
    <location>
        <begin position="1"/>
        <end position="27"/>
    </location>
</feature>
<evidence type="ECO:0000313" key="3">
    <source>
        <dbReference type="EMBL" id="MFB9199732.1"/>
    </source>
</evidence>
<dbReference type="Proteomes" id="UP001589647">
    <property type="component" value="Unassembled WGS sequence"/>
</dbReference>